<accession>X0XUI1</accession>
<dbReference type="EMBL" id="BARS01056916">
    <property type="protein sequence ID" value="GAG46975.1"/>
    <property type="molecule type" value="Genomic_DNA"/>
</dbReference>
<dbReference type="SUPFAM" id="SSF53187">
    <property type="entry name" value="Zn-dependent exopeptidases"/>
    <property type="match status" value="1"/>
</dbReference>
<dbReference type="Pfam" id="PF04389">
    <property type="entry name" value="Peptidase_M28"/>
    <property type="match status" value="1"/>
</dbReference>
<sequence length="158" mass="17300">FAVGGNGAKVHREAVIKRGAAGVIVGPTGRADRLDYPDLVEVSRLLPKKEEVEDAGFGFALSLKQARELESYFEAGKTVRMRAWVDAELIEGEMPTIDCWFPGSEHPEQEVILMGHLDHYKPGANDNASGCAGMVEIIRNIASMVENGVIEPPRRTIR</sequence>
<feature type="non-terminal residue" evidence="2">
    <location>
        <position position="158"/>
    </location>
</feature>
<feature type="domain" description="Peptidase M28" evidence="1">
    <location>
        <begin position="102"/>
        <end position="144"/>
    </location>
</feature>
<evidence type="ECO:0000313" key="2">
    <source>
        <dbReference type="EMBL" id="GAG46975.1"/>
    </source>
</evidence>
<feature type="non-terminal residue" evidence="2">
    <location>
        <position position="1"/>
    </location>
</feature>
<name>X0XUI1_9ZZZZ</name>
<protein>
    <recommendedName>
        <fullName evidence="1">Peptidase M28 domain-containing protein</fullName>
    </recommendedName>
</protein>
<gene>
    <name evidence="2" type="ORF">S01H1_83657</name>
</gene>
<dbReference type="AlphaFoldDB" id="X0XUI1"/>
<proteinExistence type="predicted"/>
<dbReference type="InterPro" id="IPR007484">
    <property type="entry name" value="Peptidase_M28"/>
</dbReference>
<dbReference type="Gene3D" id="3.40.630.10">
    <property type="entry name" value="Zn peptidases"/>
    <property type="match status" value="1"/>
</dbReference>
<organism evidence="2">
    <name type="scientific">marine sediment metagenome</name>
    <dbReference type="NCBI Taxonomy" id="412755"/>
    <lineage>
        <taxon>unclassified sequences</taxon>
        <taxon>metagenomes</taxon>
        <taxon>ecological metagenomes</taxon>
    </lineage>
</organism>
<reference evidence="2" key="1">
    <citation type="journal article" date="2014" name="Front. Microbiol.">
        <title>High frequency of phylogenetically diverse reductive dehalogenase-homologous genes in deep subseafloor sedimentary metagenomes.</title>
        <authorList>
            <person name="Kawai M."/>
            <person name="Futagami T."/>
            <person name="Toyoda A."/>
            <person name="Takaki Y."/>
            <person name="Nishi S."/>
            <person name="Hori S."/>
            <person name="Arai W."/>
            <person name="Tsubouchi T."/>
            <person name="Morono Y."/>
            <person name="Uchiyama I."/>
            <person name="Ito T."/>
            <person name="Fujiyama A."/>
            <person name="Inagaki F."/>
            <person name="Takami H."/>
        </authorList>
    </citation>
    <scope>NUCLEOTIDE SEQUENCE</scope>
    <source>
        <strain evidence="2">Expedition CK06-06</strain>
    </source>
</reference>
<comment type="caution">
    <text evidence="2">The sequence shown here is derived from an EMBL/GenBank/DDBJ whole genome shotgun (WGS) entry which is preliminary data.</text>
</comment>
<evidence type="ECO:0000259" key="1">
    <source>
        <dbReference type="Pfam" id="PF04389"/>
    </source>
</evidence>